<dbReference type="Pfam" id="PF07064">
    <property type="entry name" value="RIC1"/>
    <property type="match status" value="1"/>
</dbReference>
<dbReference type="InterPro" id="IPR000582">
    <property type="entry name" value="Acyl-CoA-binding_protein"/>
</dbReference>
<dbReference type="InterPro" id="IPR041489">
    <property type="entry name" value="PDZ_6"/>
</dbReference>
<dbReference type="InterPro" id="IPR035984">
    <property type="entry name" value="Acyl-CoA-binding_sf"/>
</dbReference>
<comment type="subcellular location">
    <subcellularLocation>
        <location evidence="1">Membrane</location>
    </subcellularLocation>
</comment>
<dbReference type="EMBL" id="JNBS01000668">
    <property type="protein sequence ID" value="OQS04182.1"/>
    <property type="molecule type" value="Genomic_DNA"/>
</dbReference>
<dbReference type="GO" id="GO:0000139">
    <property type="term" value="C:Golgi membrane"/>
    <property type="evidence" value="ECO:0007669"/>
    <property type="project" value="TreeGrafter"/>
</dbReference>
<evidence type="ECO:0000256" key="1">
    <source>
        <dbReference type="ARBA" id="ARBA00004370"/>
    </source>
</evidence>
<protein>
    <recommendedName>
        <fullName evidence="3">PDZ domain-containing protein</fullName>
    </recommendedName>
</protein>
<dbReference type="InterPro" id="IPR001478">
    <property type="entry name" value="PDZ"/>
</dbReference>
<dbReference type="PANTHER" id="PTHR22746">
    <property type="entry name" value="RAB6A-GEF COMPLEX PARTNER PROTEIN 1"/>
    <property type="match status" value="1"/>
</dbReference>
<sequence>MWAARGPPRILRSKANAIVCTSADGAWKADVSMDTIQLRSYHQLDDYPMEKIIERPIVRPIAAAFKSPHASHLVVLTETTLEMYYCSLEHSTGIVLTFATSITLGTKGVEVTSALATNEQHVFIGTSLGRLMVFQWADLRAGGHYVAPIEVLTHRPSSPLQIEDKLSCVVSLSCSSATYVLTSLVFVCVCFENGLAILMSFSPAQLRLEEIVWLNEAEEFLMNASACQIDREASLVAIGTTASITTLIRLKHKRQIVHTDGRSGDSNVPFHPVEWNVHTTLSLSLWGYTSDDLGPVSSLAFTDDGRAISTGFALRGMAVFSTDGCKLMSTLPQQHVAKDNELLKYGVQSMQWTNGSSTLVISPRLGNNTPPPSTTEANPVDPMPYYSIVNVQLLKEKDGLCLSLAGEPRQCGAWVRSEAPFVPQPSDGQPGPAERSGAIQAGDLIVALNGQAVAHLTFDQIVAMVKDLPVDTLVILTFLRISFEKAFSLATLALQSHKFCAQHGLVLNEDQAVWEYALRLQATNGDCSVDKPSLFSFEERAKFDGWMALQGLPSSIAVHRYIKHYLSCFSSDNWQPVDAMDKLLAFHNPTSSLDNIPTALPTVVLVDFARSVLPMGKSDLHLLESTRIHTIAANCNNDPCGVLSSVSIAVPSTYANQNHPMQLLSVAESTLAVAGSRGLAIYNKKKGSWVCFGNVHEEQAFRTVAMDWWREEALVALVVEDDLLLLDVYPRNHLGSSSRCCRLVLPPTEIFYAVCVDERNVFCLSLKQMLAYSIETSGSIDQGNFSFQIAFDRSESLPLCNAMVGQAHFFAAVPRLDRRFLQKDDGNAWFAGLFGIFSIDQAQQQLLPRFIMLDTIGGLYVWDPETKSQTLLASDVSHISTWIGPQELPRPSQLMYGLYGPKGFKAWWPLFDSVDFLLSERQANPLSALRQFLLVNDPHRARRLQATPAAPVDEKTYYSILFEYGISLEIANNQGQAIEKEASPFCVMIDPVLKFNPEVELVGIHNSFGVLIGAFQDQYVGVYDIAARVQPFLHSVLTLLIVQKQSSLARKIVKVMESRLGLTTPTKELVLVTALDNCFRQIWPASVVERTLHLLQDPENEMETYCEIVANVARKVEPNRLPLLFPLAGDPSTLLQLCRQRNEVRTAANFLLCLDESVNAPVVNRTRTNSFAQFQSRSAMAFELVVDCVECDEDGLALQLIRVARGWEPEHYYHGSQQYDRYIDEQLGKYAFQMLVQYRFDKVVWLVTQTQVPLPLLFGEELGIRSENLPMIQERLQVLLSSKELSILHAAVVAAKYEQWAALMERLMKKEAL</sequence>
<comment type="caution">
    <text evidence="4">The sequence shown here is derived from an EMBL/GenBank/DDBJ whole genome shotgun (WGS) entry which is preliminary data.</text>
</comment>
<dbReference type="InterPro" id="IPR014352">
    <property type="entry name" value="FERM/acyl-CoA-bd_prot_sf"/>
</dbReference>
<organism evidence="4 5">
    <name type="scientific">Thraustotheca clavata</name>
    <dbReference type="NCBI Taxonomy" id="74557"/>
    <lineage>
        <taxon>Eukaryota</taxon>
        <taxon>Sar</taxon>
        <taxon>Stramenopiles</taxon>
        <taxon>Oomycota</taxon>
        <taxon>Saprolegniomycetes</taxon>
        <taxon>Saprolegniales</taxon>
        <taxon>Achlyaceae</taxon>
        <taxon>Thraustotheca</taxon>
    </lineage>
</organism>
<dbReference type="Gene3D" id="1.20.80.10">
    <property type="match status" value="1"/>
</dbReference>
<dbReference type="SMART" id="SM00228">
    <property type="entry name" value="PDZ"/>
    <property type="match status" value="1"/>
</dbReference>
<dbReference type="GO" id="GO:0034066">
    <property type="term" value="C:Ric1-Rgp1 guanyl-nucleotide exchange factor complex"/>
    <property type="evidence" value="ECO:0007669"/>
    <property type="project" value="InterPro"/>
</dbReference>
<dbReference type="GO" id="GO:0005829">
    <property type="term" value="C:cytosol"/>
    <property type="evidence" value="ECO:0007669"/>
    <property type="project" value="TreeGrafter"/>
</dbReference>
<keyword evidence="5" id="KW-1185">Reference proteome</keyword>
<dbReference type="Gene3D" id="2.30.42.10">
    <property type="match status" value="1"/>
</dbReference>
<dbReference type="GO" id="GO:0000062">
    <property type="term" value="F:fatty-acyl-CoA binding"/>
    <property type="evidence" value="ECO:0007669"/>
    <property type="project" value="InterPro"/>
</dbReference>
<evidence type="ECO:0000259" key="3">
    <source>
        <dbReference type="PROSITE" id="PS50106"/>
    </source>
</evidence>
<name>A0A1W0A1M8_9STRA</name>
<dbReference type="PANTHER" id="PTHR22746:SF10">
    <property type="entry name" value="GUANINE NUCLEOTIDE EXCHANGE FACTOR SUBUNIT RIC1"/>
    <property type="match status" value="1"/>
</dbReference>
<dbReference type="CDD" id="cd00136">
    <property type="entry name" value="PDZ_canonical"/>
    <property type="match status" value="1"/>
</dbReference>
<keyword evidence="2" id="KW-0472">Membrane</keyword>
<dbReference type="SUPFAM" id="SSF50156">
    <property type="entry name" value="PDZ domain-like"/>
    <property type="match status" value="1"/>
</dbReference>
<evidence type="ECO:0000256" key="2">
    <source>
        <dbReference type="ARBA" id="ARBA00023136"/>
    </source>
</evidence>
<gene>
    <name evidence="4" type="ORF">THRCLA_03567</name>
</gene>
<evidence type="ECO:0000313" key="5">
    <source>
        <dbReference type="Proteomes" id="UP000243217"/>
    </source>
</evidence>
<accession>A0A1W0A1M8</accession>
<dbReference type="Pfam" id="PF17820">
    <property type="entry name" value="PDZ_6"/>
    <property type="match status" value="1"/>
</dbReference>
<feature type="domain" description="PDZ" evidence="3">
    <location>
        <begin position="390"/>
        <end position="480"/>
    </location>
</feature>
<proteinExistence type="predicted"/>
<evidence type="ECO:0000313" key="4">
    <source>
        <dbReference type="EMBL" id="OQS04182.1"/>
    </source>
</evidence>
<dbReference type="OrthoDB" id="67540at2759"/>
<dbReference type="InterPro" id="IPR036034">
    <property type="entry name" value="PDZ_sf"/>
</dbReference>
<dbReference type="Proteomes" id="UP000243217">
    <property type="component" value="Unassembled WGS sequence"/>
</dbReference>
<dbReference type="InterPro" id="IPR040096">
    <property type="entry name" value="Ric1"/>
</dbReference>
<dbReference type="InterPro" id="IPR009771">
    <property type="entry name" value="RIC1_C"/>
</dbReference>
<dbReference type="PROSITE" id="PS50106">
    <property type="entry name" value="PDZ"/>
    <property type="match status" value="1"/>
</dbReference>
<dbReference type="GO" id="GO:0042147">
    <property type="term" value="P:retrograde transport, endosome to Golgi"/>
    <property type="evidence" value="ECO:0007669"/>
    <property type="project" value="TreeGrafter"/>
</dbReference>
<dbReference type="GO" id="GO:0006886">
    <property type="term" value="P:intracellular protein transport"/>
    <property type="evidence" value="ECO:0007669"/>
    <property type="project" value="InterPro"/>
</dbReference>
<dbReference type="STRING" id="74557.A0A1W0A1M8"/>
<dbReference type="SUPFAM" id="SSF47027">
    <property type="entry name" value="Acyl-CoA binding protein"/>
    <property type="match status" value="1"/>
</dbReference>
<dbReference type="Pfam" id="PF00887">
    <property type="entry name" value="ACBP"/>
    <property type="match status" value="1"/>
</dbReference>
<reference evidence="4 5" key="1">
    <citation type="journal article" date="2014" name="Genome Biol. Evol.">
        <title>The secreted proteins of Achlya hypogyna and Thraustotheca clavata identify the ancestral oomycete secretome and reveal gene acquisitions by horizontal gene transfer.</title>
        <authorList>
            <person name="Misner I."/>
            <person name="Blouin N."/>
            <person name="Leonard G."/>
            <person name="Richards T.A."/>
            <person name="Lane C.E."/>
        </authorList>
    </citation>
    <scope>NUCLEOTIDE SEQUENCE [LARGE SCALE GENOMIC DNA]</scope>
    <source>
        <strain evidence="4 5">ATCC 34112</strain>
    </source>
</reference>